<comment type="catalytic activity">
    <reaction evidence="10">
        <text>thymidine + ATP = dTMP + ADP + H(+)</text>
        <dbReference type="Rhea" id="RHEA:19129"/>
        <dbReference type="ChEBI" id="CHEBI:15378"/>
        <dbReference type="ChEBI" id="CHEBI:17748"/>
        <dbReference type="ChEBI" id="CHEBI:30616"/>
        <dbReference type="ChEBI" id="CHEBI:63528"/>
        <dbReference type="ChEBI" id="CHEBI:456216"/>
        <dbReference type="EC" id="2.7.1.21"/>
    </reaction>
</comment>
<dbReference type="InterPro" id="IPR027417">
    <property type="entry name" value="P-loop_NTPase"/>
</dbReference>
<dbReference type="Gene3D" id="3.30.60.20">
    <property type="match status" value="1"/>
</dbReference>
<keyword evidence="4 10" id="KW-0808">Transferase</keyword>
<evidence type="ECO:0000256" key="1">
    <source>
        <dbReference type="ARBA" id="ARBA00007587"/>
    </source>
</evidence>
<comment type="similarity">
    <text evidence="1 11">Belongs to the thymidine kinase family.</text>
</comment>
<keyword evidence="7 10" id="KW-0067">ATP-binding</keyword>
<dbReference type="EC" id="2.7.1.21" evidence="2 10"/>
<dbReference type="GO" id="GO:0004797">
    <property type="term" value="F:thymidine kinase activity"/>
    <property type="evidence" value="ECO:0007669"/>
    <property type="project" value="UniProtKB-EC"/>
</dbReference>
<protein>
    <recommendedName>
        <fullName evidence="2 10">Thymidine kinase</fullName>
        <ecNumber evidence="2 10">2.7.1.21</ecNumber>
    </recommendedName>
</protein>
<accession>A0A481Z424</accession>
<reference evidence="12" key="1">
    <citation type="journal article" date="2019" name="MBio">
        <title>Virus Genomes from Deep Sea Sediments Expand the Ocean Megavirome and Support Independent Origins of Viral Gigantism.</title>
        <authorList>
            <person name="Backstrom D."/>
            <person name="Yutin N."/>
            <person name="Jorgensen S.L."/>
            <person name="Dharamshi J."/>
            <person name="Homa F."/>
            <person name="Zaremba-Niedwiedzka K."/>
            <person name="Spang A."/>
            <person name="Wolf Y.I."/>
            <person name="Koonin E.V."/>
            <person name="Ettema T.J."/>
        </authorList>
    </citation>
    <scope>NUCLEOTIDE SEQUENCE</scope>
</reference>
<dbReference type="InterPro" id="IPR001267">
    <property type="entry name" value="Thymidine_kinase"/>
</dbReference>
<evidence type="ECO:0000256" key="3">
    <source>
        <dbReference type="ARBA" id="ARBA00022634"/>
    </source>
</evidence>
<evidence type="ECO:0000256" key="6">
    <source>
        <dbReference type="ARBA" id="ARBA00022777"/>
    </source>
</evidence>
<evidence type="ECO:0000256" key="7">
    <source>
        <dbReference type="ARBA" id="ARBA00022840"/>
    </source>
</evidence>
<dbReference type="PIRSF" id="PIRSF035805">
    <property type="entry name" value="TK_cell"/>
    <property type="match status" value="1"/>
</dbReference>
<keyword evidence="3 10" id="KW-0237">DNA synthesis</keyword>
<dbReference type="PANTHER" id="PTHR11441:SF0">
    <property type="entry name" value="THYMIDINE KINASE, CYTOSOLIC"/>
    <property type="match status" value="1"/>
</dbReference>
<keyword evidence="5 10" id="KW-0547">Nucleotide-binding</keyword>
<dbReference type="Pfam" id="PF00265">
    <property type="entry name" value="TK"/>
    <property type="match status" value="1"/>
</dbReference>
<dbReference type="PANTHER" id="PTHR11441">
    <property type="entry name" value="THYMIDINE KINASE"/>
    <property type="match status" value="1"/>
</dbReference>
<dbReference type="GO" id="GO:0046104">
    <property type="term" value="P:thymidine metabolic process"/>
    <property type="evidence" value="ECO:0007669"/>
    <property type="project" value="TreeGrafter"/>
</dbReference>
<organism evidence="12">
    <name type="scientific">Pithovirus LCPAC102</name>
    <dbReference type="NCBI Taxonomy" id="2506587"/>
    <lineage>
        <taxon>Viruses</taxon>
        <taxon>Pithoviruses</taxon>
    </lineage>
</organism>
<evidence type="ECO:0000313" key="12">
    <source>
        <dbReference type="EMBL" id="QBK90131.1"/>
    </source>
</evidence>
<evidence type="ECO:0000256" key="10">
    <source>
        <dbReference type="RuleBase" id="RU000544"/>
    </source>
</evidence>
<evidence type="ECO:0000256" key="4">
    <source>
        <dbReference type="ARBA" id="ARBA00022679"/>
    </source>
</evidence>
<dbReference type="SUPFAM" id="SSF52540">
    <property type="entry name" value="P-loop containing nucleoside triphosphate hydrolases"/>
    <property type="match status" value="1"/>
</dbReference>
<dbReference type="EMBL" id="MK500466">
    <property type="protein sequence ID" value="QBK90131.1"/>
    <property type="molecule type" value="Genomic_DNA"/>
</dbReference>
<evidence type="ECO:0000256" key="8">
    <source>
        <dbReference type="PIRSR" id="PIRSR035805-1"/>
    </source>
</evidence>
<keyword evidence="6 10" id="KW-0418">Kinase</keyword>
<name>A0A481Z424_9VIRU</name>
<feature type="binding site" evidence="9">
    <location>
        <position position="196"/>
    </location>
    <ligand>
        <name>substrate</name>
    </ligand>
</feature>
<sequence>MKTTNTSYFDYGSCEIIFGPMFAAKTSYLTHVLAECADIGLHVLYINHINDIRITEYSSNSITSHSSQFSGISPKVDCVKAKNLLDINTDNYDVIGIDEGQFFDDLVINVRKWVLKLNKRVMIASLDSTFEMEPFGHAHELICICDPNNIKKLSARCKRCMIETKPSRHFRLVDAGFTLKKNKSINKIEIGGKELYEAVCMKCHQLYSM</sequence>
<feature type="active site" description="Proton acceptor" evidence="8">
    <location>
        <position position="99"/>
    </location>
</feature>
<evidence type="ECO:0000256" key="11">
    <source>
        <dbReference type="RuleBase" id="RU004165"/>
    </source>
</evidence>
<evidence type="ECO:0000256" key="2">
    <source>
        <dbReference type="ARBA" id="ARBA00012118"/>
    </source>
</evidence>
<feature type="binding site" evidence="9">
    <location>
        <begin position="188"/>
        <end position="191"/>
    </location>
    <ligand>
        <name>substrate</name>
    </ligand>
</feature>
<dbReference type="Gene3D" id="3.40.50.300">
    <property type="entry name" value="P-loop containing nucleotide triphosphate hydrolases"/>
    <property type="match status" value="1"/>
</dbReference>
<proteinExistence type="inferred from homology"/>
<evidence type="ECO:0000256" key="9">
    <source>
        <dbReference type="PIRSR" id="PIRSR035805-2"/>
    </source>
</evidence>
<dbReference type="GO" id="GO:0005524">
    <property type="term" value="F:ATP binding"/>
    <property type="evidence" value="ECO:0007669"/>
    <property type="project" value="UniProtKB-KW"/>
</dbReference>
<dbReference type="GO" id="GO:0071897">
    <property type="term" value="P:DNA biosynthetic process"/>
    <property type="evidence" value="ECO:0007669"/>
    <property type="project" value="UniProtKB-KW"/>
</dbReference>
<gene>
    <name evidence="12" type="ORF">LCPAC102_00410</name>
</gene>
<evidence type="ECO:0000256" key="5">
    <source>
        <dbReference type="ARBA" id="ARBA00022741"/>
    </source>
</evidence>